<name>A0A1B9ING6_9TREE</name>
<proteinExistence type="predicted"/>
<dbReference type="OrthoDB" id="10375801at2759"/>
<gene>
    <name evidence="1" type="ORF">L486_05987</name>
</gene>
<organism evidence="1 2">
    <name type="scientific">Kwoniella mangroviensis CBS 10435</name>
    <dbReference type="NCBI Taxonomy" id="1331196"/>
    <lineage>
        <taxon>Eukaryota</taxon>
        <taxon>Fungi</taxon>
        <taxon>Dikarya</taxon>
        <taxon>Basidiomycota</taxon>
        <taxon>Agaricomycotina</taxon>
        <taxon>Tremellomycetes</taxon>
        <taxon>Tremellales</taxon>
        <taxon>Cryptococcaceae</taxon>
        <taxon>Kwoniella</taxon>
    </lineage>
</organism>
<reference evidence="1 2" key="1">
    <citation type="submission" date="2013-07" db="EMBL/GenBank/DDBJ databases">
        <title>The Genome Sequence of Kwoniella mangroviensis CBS10435.</title>
        <authorList>
            <consortium name="The Broad Institute Genome Sequencing Platform"/>
            <person name="Cuomo C."/>
            <person name="Litvintseva A."/>
            <person name="Chen Y."/>
            <person name="Heitman J."/>
            <person name="Sun S."/>
            <person name="Springer D."/>
            <person name="Dromer F."/>
            <person name="Young S.K."/>
            <person name="Zeng Q."/>
            <person name="Gargeya S."/>
            <person name="Fitzgerald M."/>
            <person name="Abouelleil A."/>
            <person name="Alvarado L."/>
            <person name="Berlin A.M."/>
            <person name="Chapman S.B."/>
            <person name="Dewar J."/>
            <person name="Goldberg J."/>
            <person name="Griggs A."/>
            <person name="Gujja S."/>
            <person name="Hansen M."/>
            <person name="Howarth C."/>
            <person name="Imamovic A."/>
            <person name="Larimer J."/>
            <person name="McCowan C."/>
            <person name="Murphy C."/>
            <person name="Pearson M."/>
            <person name="Priest M."/>
            <person name="Roberts A."/>
            <person name="Saif S."/>
            <person name="Shea T."/>
            <person name="Sykes S."/>
            <person name="Wortman J."/>
            <person name="Nusbaum C."/>
            <person name="Birren B."/>
        </authorList>
    </citation>
    <scope>NUCLEOTIDE SEQUENCE [LARGE SCALE GENOMIC DNA]</scope>
    <source>
        <strain evidence="1 2">CBS 10435</strain>
    </source>
</reference>
<protein>
    <submittedName>
        <fullName evidence="1">Uncharacterized protein</fullName>
    </submittedName>
</protein>
<evidence type="ECO:0000313" key="2">
    <source>
        <dbReference type="Proteomes" id="UP000092583"/>
    </source>
</evidence>
<accession>A0A1B9ING6</accession>
<dbReference type="AlphaFoldDB" id="A0A1B9ING6"/>
<sequence>MDSNSTDDSQAWYPTTAAILANINSLSIQNIFDQLSTTGSTTTVQLHLLDGGVKNYTVDYAQAVVNGSQVMGDDDVGWPAVIRSAIIQHNTPGVETYRLGQGLAKDCLKVLTGEIYRADQVETIDLWNLSNEFVPDKQPFIFLTVEQGVGRRVYSWDDIVKDLDIVPWPVDLTQEVD</sequence>
<keyword evidence="2" id="KW-1185">Reference proteome</keyword>
<dbReference type="EMBL" id="KI669464">
    <property type="protein sequence ID" value="OCF57128.1"/>
    <property type="molecule type" value="Genomic_DNA"/>
</dbReference>
<reference evidence="2" key="2">
    <citation type="submission" date="2013-12" db="EMBL/GenBank/DDBJ databases">
        <title>Evolution of pathogenesis and genome organization in the Tremellales.</title>
        <authorList>
            <person name="Cuomo C."/>
            <person name="Litvintseva A."/>
            <person name="Heitman J."/>
            <person name="Chen Y."/>
            <person name="Sun S."/>
            <person name="Springer D."/>
            <person name="Dromer F."/>
            <person name="Young S."/>
            <person name="Zeng Q."/>
            <person name="Chapman S."/>
            <person name="Gujja S."/>
            <person name="Saif S."/>
            <person name="Birren B."/>
        </authorList>
    </citation>
    <scope>NUCLEOTIDE SEQUENCE [LARGE SCALE GENOMIC DNA]</scope>
    <source>
        <strain evidence="2">CBS 10435</strain>
    </source>
</reference>
<dbReference type="Proteomes" id="UP000092583">
    <property type="component" value="Unassembled WGS sequence"/>
</dbReference>
<evidence type="ECO:0000313" key="1">
    <source>
        <dbReference type="EMBL" id="OCF57128.1"/>
    </source>
</evidence>